<organism evidence="1 2">
    <name type="scientific">Araneus ventricosus</name>
    <name type="common">Orbweaver spider</name>
    <name type="synonym">Epeira ventricosa</name>
    <dbReference type="NCBI Taxonomy" id="182803"/>
    <lineage>
        <taxon>Eukaryota</taxon>
        <taxon>Metazoa</taxon>
        <taxon>Ecdysozoa</taxon>
        <taxon>Arthropoda</taxon>
        <taxon>Chelicerata</taxon>
        <taxon>Arachnida</taxon>
        <taxon>Araneae</taxon>
        <taxon>Araneomorphae</taxon>
        <taxon>Entelegynae</taxon>
        <taxon>Araneoidea</taxon>
        <taxon>Araneidae</taxon>
        <taxon>Araneus</taxon>
    </lineage>
</organism>
<dbReference type="EMBL" id="BGPR01005573">
    <property type="protein sequence ID" value="GBN11428.1"/>
    <property type="molecule type" value="Genomic_DNA"/>
</dbReference>
<accession>A0A4Y2L9V0</accession>
<evidence type="ECO:0000313" key="2">
    <source>
        <dbReference type="Proteomes" id="UP000499080"/>
    </source>
</evidence>
<dbReference type="Proteomes" id="UP000499080">
    <property type="component" value="Unassembled WGS sequence"/>
</dbReference>
<sequence>MYRQILITQISTPPGLCGKTDPHRSFSLSLKTVTYEMSTLSAIRTLQQLGQDEKKSPFLWHLEALLHALPTWMISRGAPDLDCSPFTTRIRDALQSGGMTLHKWLSILLELLETAFVIDRRRTFVLLTLTCL</sequence>
<comment type="caution">
    <text evidence="1">The sequence shown here is derived from an EMBL/GenBank/DDBJ whole genome shotgun (WGS) entry which is preliminary data.</text>
</comment>
<dbReference type="AlphaFoldDB" id="A0A4Y2L9V0"/>
<name>A0A4Y2L9V0_ARAVE</name>
<dbReference type="OrthoDB" id="8052806at2759"/>
<evidence type="ECO:0000313" key="1">
    <source>
        <dbReference type="EMBL" id="GBN11428.1"/>
    </source>
</evidence>
<gene>
    <name evidence="1" type="ORF">AVEN_88440_1</name>
</gene>
<protein>
    <submittedName>
        <fullName evidence="1">Uncharacterized protein</fullName>
    </submittedName>
</protein>
<reference evidence="1 2" key="1">
    <citation type="journal article" date="2019" name="Sci. Rep.">
        <title>Orb-weaving spider Araneus ventricosus genome elucidates the spidroin gene catalogue.</title>
        <authorList>
            <person name="Kono N."/>
            <person name="Nakamura H."/>
            <person name="Ohtoshi R."/>
            <person name="Moran D.A.P."/>
            <person name="Shinohara A."/>
            <person name="Yoshida Y."/>
            <person name="Fujiwara M."/>
            <person name="Mori M."/>
            <person name="Tomita M."/>
            <person name="Arakawa K."/>
        </authorList>
    </citation>
    <scope>NUCLEOTIDE SEQUENCE [LARGE SCALE GENOMIC DNA]</scope>
</reference>
<keyword evidence="2" id="KW-1185">Reference proteome</keyword>
<proteinExistence type="predicted"/>